<reference evidence="3" key="2">
    <citation type="journal article" date="2017" name="Nat. Plants">
        <title>The Aegilops tauschii genome reveals multiple impacts of transposons.</title>
        <authorList>
            <person name="Zhao G."/>
            <person name="Zou C."/>
            <person name="Li K."/>
            <person name="Wang K."/>
            <person name="Li T."/>
            <person name="Gao L."/>
            <person name="Zhang X."/>
            <person name="Wang H."/>
            <person name="Yang Z."/>
            <person name="Liu X."/>
            <person name="Jiang W."/>
            <person name="Mao L."/>
            <person name="Kong X."/>
            <person name="Jiao Y."/>
            <person name="Jia J."/>
        </authorList>
    </citation>
    <scope>NUCLEOTIDE SEQUENCE [LARGE SCALE GENOMIC DNA]</scope>
    <source>
        <strain evidence="3">cv. AL8/78</strain>
    </source>
</reference>
<reference evidence="2" key="5">
    <citation type="journal article" date="2021" name="G3 (Bethesda)">
        <title>Aegilops tauschii genome assembly Aet v5.0 features greater sequence contiguity and improved annotation.</title>
        <authorList>
            <person name="Wang L."/>
            <person name="Zhu T."/>
            <person name="Rodriguez J.C."/>
            <person name="Deal K.R."/>
            <person name="Dubcovsky J."/>
            <person name="McGuire P.E."/>
            <person name="Lux T."/>
            <person name="Spannagl M."/>
            <person name="Mayer K.F.X."/>
            <person name="Baldrich P."/>
            <person name="Meyers B.C."/>
            <person name="Huo N."/>
            <person name="Gu Y.Q."/>
            <person name="Zhou H."/>
            <person name="Devos K.M."/>
            <person name="Bennetzen J.L."/>
            <person name="Unver T."/>
            <person name="Budak H."/>
            <person name="Gulick P.J."/>
            <person name="Galiba G."/>
            <person name="Kalapos B."/>
            <person name="Nelson D.R."/>
            <person name="Li P."/>
            <person name="You F.M."/>
            <person name="Luo M.C."/>
            <person name="Dvorak J."/>
        </authorList>
    </citation>
    <scope>NUCLEOTIDE SEQUENCE [LARGE SCALE GENOMIC DNA]</scope>
    <source>
        <strain evidence="2">cv. AL8/78</strain>
    </source>
</reference>
<dbReference type="EnsemblPlants" id="AET4Gv20555200.10">
    <property type="protein sequence ID" value="AET4Gv20555200.10"/>
    <property type="gene ID" value="AET4Gv20555200"/>
</dbReference>
<reference evidence="3" key="1">
    <citation type="journal article" date="2014" name="Science">
        <title>Ancient hybridizations among the ancestral genomes of bread wheat.</title>
        <authorList>
            <consortium name="International Wheat Genome Sequencing Consortium,"/>
            <person name="Marcussen T."/>
            <person name="Sandve S.R."/>
            <person name="Heier L."/>
            <person name="Spannagl M."/>
            <person name="Pfeifer M."/>
            <person name="Jakobsen K.S."/>
            <person name="Wulff B.B."/>
            <person name="Steuernagel B."/>
            <person name="Mayer K.F."/>
            <person name="Olsen O.A."/>
        </authorList>
    </citation>
    <scope>NUCLEOTIDE SEQUENCE [LARGE SCALE GENOMIC DNA]</scope>
    <source>
        <strain evidence="3">cv. AL8/78</strain>
    </source>
</reference>
<keyword evidence="3" id="KW-1185">Reference proteome</keyword>
<accession>A0A453IH15</accession>
<reference evidence="2" key="3">
    <citation type="journal article" date="2017" name="Nature">
        <title>Genome sequence of the progenitor of the wheat D genome Aegilops tauschii.</title>
        <authorList>
            <person name="Luo M.C."/>
            <person name="Gu Y.Q."/>
            <person name="Puiu D."/>
            <person name="Wang H."/>
            <person name="Twardziok S.O."/>
            <person name="Deal K.R."/>
            <person name="Huo N."/>
            <person name="Zhu T."/>
            <person name="Wang L."/>
            <person name="Wang Y."/>
            <person name="McGuire P.E."/>
            <person name="Liu S."/>
            <person name="Long H."/>
            <person name="Ramasamy R.K."/>
            <person name="Rodriguez J.C."/>
            <person name="Van S.L."/>
            <person name="Yuan L."/>
            <person name="Wang Z."/>
            <person name="Xia Z."/>
            <person name="Xiao L."/>
            <person name="Anderson O.D."/>
            <person name="Ouyang S."/>
            <person name="Liang Y."/>
            <person name="Zimin A.V."/>
            <person name="Pertea G."/>
            <person name="Qi P."/>
            <person name="Bennetzen J.L."/>
            <person name="Dai X."/>
            <person name="Dawson M.W."/>
            <person name="Muller H.G."/>
            <person name="Kugler K."/>
            <person name="Rivarola-Duarte L."/>
            <person name="Spannagl M."/>
            <person name="Mayer K.F.X."/>
            <person name="Lu F.H."/>
            <person name="Bevan M.W."/>
            <person name="Leroy P."/>
            <person name="Li P."/>
            <person name="You F.M."/>
            <person name="Sun Q."/>
            <person name="Liu Z."/>
            <person name="Lyons E."/>
            <person name="Wicker T."/>
            <person name="Salzberg S.L."/>
            <person name="Devos K.M."/>
            <person name="Dvorak J."/>
        </authorList>
    </citation>
    <scope>NUCLEOTIDE SEQUENCE [LARGE SCALE GENOMIC DNA]</scope>
    <source>
        <strain evidence="2">cv. AL8/78</strain>
    </source>
</reference>
<evidence type="ECO:0000313" key="2">
    <source>
        <dbReference type="EnsemblPlants" id="AET4Gv20555200.10"/>
    </source>
</evidence>
<feature type="compositionally biased region" description="Low complexity" evidence="1">
    <location>
        <begin position="47"/>
        <end position="57"/>
    </location>
</feature>
<reference evidence="2" key="4">
    <citation type="submission" date="2019-03" db="UniProtKB">
        <authorList>
            <consortium name="EnsemblPlants"/>
        </authorList>
    </citation>
    <scope>IDENTIFICATION</scope>
</reference>
<evidence type="ECO:0000256" key="1">
    <source>
        <dbReference type="SAM" id="MobiDB-lite"/>
    </source>
</evidence>
<organism evidence="2 3">
    <name type="scientific">Aegilops tauschii subsp. strangulata</name>
    <name type="common">Goatgrass</name>
    <dbReference type="NCBI Taxonomy" id="200361"/>
    <lineage>
        <taxon>Eukaryota</taxon>
        <taxon>Viridiplantae</taxon>
        <taxon>Streptophyta</taxon>
        <taxon>Embryophyta</taxon>
        <taxon>Tracheophyta</taxon>
        <taxon>Spermatophyta</taxon>
        <taxon>Magnoliopsida</taxon>
        <taxon>Liliopsida</taxon>
        <taxon>Poales</taxon>
        <taxon>Poaceae</taxon>
        <taxon>BOP clade</taxon>
        <taxon>Pooideae</taxon>
        <taxon>Triticodae</taxon>
        <taxon>Triticeae</taxon>
        <taxon>Triticinae</taxon>
        <taxon>Aegilops</taxon>
    </lineage>
</organism>
<evidence type="ECO:0000313" key="3">
    <source>
        <dbReference type="Proteomes" id="UP000015105"/>
    </source>
</evidence>
<proteinExistence type="predicted"/>
<feature type="region of interest" description="Disordered" evidence="1">
    <location>
        <begin position="28"/>
        <end position="92"/>
    </location>
</feature>
<sequence>LPRSSLHSVAQFFFPSPSSPNLLQRAHSRMQANGSGRRHGSRRRRLSSGGARTLRSGCALPLGRSPPTRAGHGPPPPRLQSDLHHSSKQEHRTGCGLYAKMNLSDEVDFFVC</sequence>
<feature type="compositionally biased region" description="Basic residues" evidence="1">
    <location>
        <begin position="36"/>
        <end position="46"/>
    </location>
</feature>
<name>A0A453IH15_AEGTS</name>
<dbReference type="Gramene" id="AET4Gv20555200.6">
    <property type="protein sequence ID" value="AET4Gv20555200.6"/>
    <property type="gene ID" value="AET4Gv20555200"/>
</dbReference>
<dbReference type="EnsemblPlants" id="AET4Gv20555200.5">
    <property type="protein sequence ID" value="AET4Gv20555200.5"/>
    <property type="gene ID" value="AET4Gv20555200"/>
</dbReference>
<dbReference type="EnsemblPlants" id="AET4Gv20555200.6">
    <property type="protein sequence ID" value="AET4Gv20555200.6"/>
    <property type="gene ID" value="AET4Gv20555200"/>
</dbReference>
<dbReference type="Proteomes" id="UP000015105">
    <property type="component" value="Chromosome 4D"/>
</dbReference>
<dbReference type="Gramene" id="AET4Gv20555200.5">
    <property type="protein sequence ID" value="AET4Gv20555200.5"/>
    <property type="gene ID" value="AET4Gv20555200"/>
</dbReference>
<dbReference type="AlphaFoldDB" id="A0A453IH15"/>
<feature type="compositionally biased region" description="Basic and acidic residues" evidence="1">
    <location>
        <begin position="81"/>
        <end position="92"/>
    </location>
</feature>
<dbReference type="Gramene" id="AET4Gv20555200.10">
    <property type="protein sequence ID" value="AET4Gv20555200.10"/>
    <property type="gene ID" value="AET4Gv20555200"/>
</dbReference>
<protein>
    <submittedName>
        <fullName evidence="2">Uncharacterized protein</fullName>
    </submittedName>
</protein>